<gene>
    <name evidence="2" type="ORF">AXG93_4182s1420</name>
</gene>
<dbReference type="Pfam" id="PF01764">
    <property type="entry name" value="Lipase_3"/>
    <property type="match status" value="1"/>
</dbReference>
<dbReference type="SUPFAM" id="SSF53474">
    <property type="entry name" value="alpha/beta-Hydrolases"/>
    <property type="match status" value="1"/>
</dbReference>
<comment type="caution">
    <text evidence="2">The sequence shown here is derived from an EMBL/GenBank/DDBJ whole genome shotgun (WGS) entry which is preliminary data.</text>
</comment>
<dbReference type="PANTHER" id="PTHR31479:SF39">
    <property type="entry name" value="FUNGAL LIPASE-LIKE DOMAIN-CONTAINING PROTEIN"/>
    <property type="match status" value="1"/>
</dbReference>
<organism evidence="2 3">
    <name type="scientific">Marchantia polymorpha subsp. ruderalis</name>
    <dbReference type="NCBI Taxonomy" id="1480154"/>
    <lineage>
        <taxon>Eukaryota</taxon>
        <taxon>Viridiplantae</taxon>
        <taxon>Streptophyta</taxon>
        <taxon>Embryophyta</taxon>
        <taxon>Marchantiophyta</taxon>
        <taxon>Marchantiopsida</taxon>
        <taxon>Marchantiidae</taxon>
        <taxon>Marchantiales</taxon>
        <taxon>Marchantiaceae</taxon>
        <taxon>Marchantia</taxon>
    </lineage>
</organism>
<proteinExistence type="predicted"/>
<dbReference type="Gene3D" id="3.40.50.1820">
    <property type="entry name" value="alpha/beta hydrolase"/>
    <property type="match status" value="1"/>
</dbReference>
<protein>
    <recommendedName>
        <fullName evidence="1">Fungal lipase-type domain-containing protein</fullName>
    </recommendedName>
</protein>
<feature type="domain" description="Fungal lipase-type" evidence="1">
    <location>
        <begin position="170"/>
        <end position="244"/>
    </location>
</feature>
<evidence type="ECO:0000313" key="2">
    <source>
        <dbReference type="EMBL" id="OAE19194.1"/>
    </source>
</evidence>
<keyword evidence="3" id="KW-1185">Reference proteome</keyword>
<evidence type="ECO:0000313" key="3">
    <source>
        <dbReference type="Proteomes" id="UP000077202"/>
    </source>
</evidence>
<accession>A0A176VE72</accession>
<evidence type="ECO:0000259" key="1">
    <source>
        <dbReference type="Pfam" id="PF01764"/>
    </source>
</evidence>
<dbReference type="AlphaFoldDB" id="A0A176VE72"/>
<dbReference type="Proteomes" id="UP000077202">
    <property type="component" value="Unassembled WGS sequence"/>
</dbReference>
<dbReference type="InterPro" id="IPR002921">
    <property type="entry name" value="Fungal_lipase-type"/>
</dbReference>
<name>A0A176VE72_MARPO</name>
<dbReference type="EMBL" id="LVLJ01003917">
    <property type="protein sequence ID" value="OAE19194.1"/>
    <property type="molecule type" value="Genomic_DNA"/>
</dbReference>
<dbReference type="InterPro" id="IPR029058">
    <property type="entry name" value="AB_hydrolase_fold"/>
</dbReference>
<sequence length="393" mass="45583">MAPRRELNNIECLGGAVVGRWAYVHAYDKCKKKTAKEIVRELMLHANHPQDDATSRKFMKRYILGRLVYGMYDRFKRARKYEEWWTEVHYDLWELDKVLTKEELNKYATAVEYEHKNKYFGVFRRNNVFPLAEFPDWVVAIRGTHLLSSTDLKNDLAIVLETLKSSKLIKILKVVVRRLGKDYKYCNVNVTGHSLGAAAGLLVCRRLALKGCLVEGHFFNPPFVALESLARTCAHAVKHALMRVFPADGEKLYERLKNAAWGASSTAFQAVVEPDGKKKALAEFARLAKVNWSPYLYVNKYDVICKTFLSHFTVAMHGSIDEDRKMWYSTVTEFSKWFLGKTESFHLLPSAHLVVIETFEERPYRAHKLWNWMVDPQLPYEFKQAKLIPSPHT</sequence>
<dbReference type="GO" id="GO:0006629">
    <property type="term" value="P:lipid metabolic process"/>
    <property type="evidence" value="ECO:0007669"/>
    <property type="project" value="InterPro"/>
</dbReference>
<reference evidence="2" key="1">
    <citation type="submission" date="2016-03" db="EMBL/GenBank/DDBJ databases">
        <title>Mechanisms controlling the formation of the plant cell surface in tip-growing cells are functionally conserved among land plants.</title>
        <authorList>
            <person name="Honkanen S."/>
            <person name="Jones V.A."/>
            <person name="Morieri G."/>
            <person name="Champion C."/>
            <person name="Hetherington A.J."/>
            <person name="Kelly S."/>
            <person name="Saint-Marcoux D."/>
            <person name="Proust H."/>
            <person name="Prescott H."/>
            <person name="Dolan L."/>
        </authorList>
    </citation>
    <scope>NUCLEOTIDE SEQUENCE [LARGE SCALE GENOMIC DNA]</scope>
    <source>
        <tissue evidence="2">Whole gametophyte</tissue>
    </source>
</reference>
<dbReference type="PANTHER" id="PTHR31479">
    <property type="entry name" value="ALPHA/BETA-HYDROLASES SUPERFAMILY PROTEIN"/>
    <property type="match status" value="1"/>
</dbReference>